<dbReference type="Gene3D" id="3.40.50.12230">
    <property type="match status" value="1"/>
</dbReference>
<keyword evidence="3 5" id="KW-0808">Transferase</keyword>
<evidence type="ECO:0000256" key="3">
    <source>
        <dbReference type="ARBA" id="ARBA00022679"/>
    </source>
</evidence>
<dbReference type="Pfam" id="PF02911">
    <property type="entry name" value="Formyl_trans_C"/>
    <property type="match status" value="1"/>
</dbReference>
<dbReference type="SUPFAM" id="SSF50486">
    <property type="entry name" value="FMT C-terminal domain-like"/>
    <property type="match status" value="1"/>
</dbReference>
<feature type="binding site" evidence="5">
    <location>
        <begin position="123"/>
        <end position="126"/>
    </location>
    <ligand>
        <name>(6S)-5,6,7,8-tetrahydrofolate</name>
        <dbReference type="ChEBI" id="CHEBI:57453"/>
    </ligand>
</feature>
<evidence type="ECO:0000256" key="2">
    <source>
        <dbReference type="ARBA" id="ARBA00012261"/>
    </source>
</evidence>
<dbReference type="InterPro" id="IPR002376">
    <property type="entry name" value="Formyl_transf_N"/>
</dbReference>
<feature type="domain" description="Formyl transferase N-terminal" evidence="6">
    <location>
        <begin position="1"/>
        <end position="194"/>
    </location>
</feature>
<evidence type="ECO:0000256" key="1">
    <source>
        <dbReference type="ARBA" id="ARBA00010699"/>
    </source>
</evidence>
<evidence type="ECO:0000259" key="6">
    <source>
        <dbReference type="Pfam" id="PF00551"/>
    </source>
</evidence>
<dbReference type="InterPro" id="IPR011034">
    <property type="entry name" value="Formyl_transferase-like_C_sf"/>
</dbReference>
<protein>
    <recommendedName>
        <fullName evidence="2 5">Methionyl-tRNA formyltransferase</fullName>
        <ecNumber evidence="2 5">2.1.2.9</ecNumber>
    </recommendedName>
</protein>
<organism evidence="8 9">
    <name type="scientific">Sutterella massiliensis</name>
    <dbReference type="NCBI Taxonomy" id="1816689"/>
    <lineage>
        <taxon>Bacteria</taxon>
        <taxon>Pseudomonadati</taxon>
        <taxon>Pseudomonadota</taxon>
        <taxon>Betaproteobacteria</taxon>
        <taxon>Burkholderiales</taxon>
        <taxon>Sutterellaceae</taxon>
        <taxon>Sutterella</taxon>
    </lineage>
</organism>
<proteinExistence type="inferred from homology"/>
<comment type="caution">
    <text evidence="8">The sequence shown here is derived from an EMBL/GenBank/DDBJ whole genome shotgun (WGS) entry which is preliminary data.</text>
</comment>
<dbReference type="HAMAP" id="MF_00182">
    <property type="entry name" value="Formyl_trans"/>
    <property type="match status" value="1"/>
</dbReference>
<sequence>MKIIFAGTPDFAAVALERLIEAGHDVSLVLSQPDRPSGRGMKLTASPVKLLAQKHDIEVITPLTLSLKKAPEESAAIHERLRAENADVLVVAAYGLILPQPVLDCAKGIGKNSDIRAINIHASLLPRWRGAAPISRAIEAGDAVTGITLMKMELGLDTGPMIMKDSLEITAEDTSESLTEKLAHMGGELIVRALKAPEALTFEAQPEEGVNYAEKLLKSESRINWRDDAEQIERRLRAFTPFPGLQFEKNGELMKIWAAKVTSYDGDAQPGTVLEAKQKFVVACGKNAIEATILQRPGKGRMPAVGFLQSVHFDIGEILA</sequence>
<dbReference type="PANTHER" id="PTHR11138:SF5">
    <property type="entry name" value="METHIONYL-TRNA FORMYLTRANSFERASE, MITOCHONDRIAL"/>
    <property type="match status" value="1"/>
</dbReference>
<reference evidence="8 9" key="1">
    <citation type="journal article" date="2021" name="Sci. Rep.">
        <title>The distribution of antibiotic resistance genes in chicken gut microbiota commensals.</title>
        <authorList>
            <person name="Juricova H."/>
            <person name="Matiasovicova J."/>
            <person name="Kubasova T."/>
            <person name="Cejkova D."/>
            <person name="Rychlik I."/>
        </authorList>
    </citation>
    <scope>NUCLEOTIDE SEQUENCE [LARGE SCALE GENOMIC DNA]</scope>
    <source>
        <strain evidence="8 9">An829</strain>
    </source>
</reference>
<dbReference type="PANTHER" id="PTHR11138">
    <property type="entry name" value="METHIONYL-TRNA FORMYLTRANSFERASE"/>
    <property type="match status" value="1"/>
</dbReference>
<dbReference type="RefSeq" id="WP_205101442.1">
    <property type="nucleotide sequence ID" value="NZ_JACJJC010000001.1"/>
</dbReference>
<dbReference type="EMBL" id="JACJJC010000001">
    <property type="protein sequence ID" value="MBM6703058.1"/>
    <property type="molecule type" value="Genomic_DNA"/>
</dbReference>
<comment type="similarity">
    <text evidence="1 5">Belongs to the Fmt family.</text>
</comment>
<dbReference type="InterPro" id="IPR005794">
    <property type="entry name" value="Fmt"/>
</dbReference>
<evidence type="ECO:0000313" key="8">
    <source>
        <dbReference type="EMBL" id="MBM6703058.1"/>
    </source>
</evidence>
<feature type="domain" description="Formyl transferase C-terminal" evidence="7">
    <location>
        <begin position="216"/>
        <end position="310"/>
    </location>
</feature>
<keyword evidence="4 5" id="KW-0648">Protein biosynthesis</keyword>
<dbReference type="Pfam" id="PF00551">
    <property type="entry name" value="Formyl_trans_N"/>
    <property type="match status" value="1"/>
</dbReference>
<dbReference type="GO" id="GO:0004479">
    <property type="term" value="F:methionyl-tRNA formyltransferase activity"/>
    <property type="evidence" value="ECO:0007669"/>
    <property type="project" value="UniProtKB-EC"/>
</dbReference>
<dbReference type="SUPFAM" id="SSF53328">
    <property type="entry name" value="Formyltransferase"/>
    <property type="match status" value="1"/>
</dbReference>
<comment type="catalytic activity">
    <reaction evidence="5">
        <text>L-methionyl-tRNA(fMet) + (6R)-10-formyltetrahydrofolate = N-formyl-L-methionyl-tRNA(fMet) + (6S)-5,6,7,8-tetrahydrofolate + H(+)</text>
        <dbReference type="Rhea" id="RHEA:24380"/>
        <dbReference type="Rhea" id="RHEA-COMP:9952"/>
        <dbReference type="Rhea" id="RHEA-COMP:9953"/>
        <dbReference type="ChEBI" id="CHEBI:15378"/>
        <dbReference type="ChEBI" id="CHEBI:57453"/>
        <dbReference type="ChEBI" id="CHEBI:78530"/>
        <dbReference type="ChEBI" id="CHEBI:78844"/>
        <dbReference type="ChEBI" id="CHEBI:195366"/>
        <dbReference type="EC" id="2.1.2.9"/>
    </reaction>
</comment>
<dbReference type="NCBIfam" id="TIGR00460">
    <property type="entry name" value="fmt"/>
    <property type="match status" value="1"/>
</dbReference>
<dbReference type="EC" id="2.1.2.9" evidence="2 5"/>
<dbReference type="CDD" id="cd08646">
    <property type="entry name" value="FMT_core_Met-tRNA-FMT_N"/>
    <property type="match status" value="1"/>
</dbReference>
<evidence type="ECO:0000256" key="4">
    <source>
        <dbReference type="ARBA" id="ARBA00022917"/>
    </source>
</evidence>
<keyword evidence="9" id="KW-1185">Reference proteome</keyword>
<comment type="function">
    <text evidence="5">Attaches a formyl group to the free amino group of methionyl-tRNA(fMet). The formyl group appears to play a dual role in the initiator identity of N-formylmethionyl-tRNA by promoting its recognition by IF2 and preventing the misappropriation of this tRNA by the elongation apparatus.</text>
</comment>
<dbReference type="InterPro" id="IPR005793">
    <property type="entry name" value="Formyl_trans_C"/>
</dbReference>
<name>A0ABS2DQS1_9BURK</name>
<dbReference type="InterPro" id="IPR036477">
    <property type="entry name" value="Formyl_transf_N_sf"/>
</dbReference>
<evidence type="ECO:0000313" key="9">
    <source>
        <dbReference type="Proteomes" id="UP000715095"/>
    </source>
</evidence>
<dbReference type="Proteomes" id="UP000715095">
    <property type="component" value="Unassembled WGS sequence"/>
</dbReference>
<dbReference type="InterPro" id="IPR044135">
    <property type="entry name" value="Met-tRNA-FMT_C"/>
</dbReference>
<dbReference type="CDD" id="cd08704">
    <property type="entry name" value="Met_tRNA_FMT_C"/>
    <property type="match status" value="1"/>
</dbReference>
<gene>
    <name evidence="5" type="primary">fmt</name>
    <name evidence="8" type="ORF">H6A60_00825</name>
</gene>
<dbReference type="InterPro" id="IPR041711">
    <property type="entry name" value="Met-tRNA-FMT_N"/>
</dbReference>
<accession>A0ABS2DQS1</accession>
<evidence type="ECO:0000256" key="5">
    <source>
        <dbReference type="HAMAP-Rule" id="MF_00182"/>
    </source>
</evidence>
<evidence type="ECO:0000259" key="7">
    <source>
        <dbReference type="Pfam" id="PF02911"/>
    </source>
</evidence>